<comment type="caution">
    <text evidence="3">The sequence shown here is derived from an EMBL/GenBank/DDBJ whole genome shotgun (WGS) entry which is preliminary data.</text>
</comment>
<dbReference type="EMBL" id="BGPR01031225">
    <property type="protein sequence ID" value="GBO04159.1"/>
    <property type="molecule type" value="Genomic_DNA"/>
</dbReference>
<feature type="compositionally biased region" description="Basic residues" evidence="1">
    <location>
        <begin position="384"/>
        <end position="410"/>
    </location>
</feature>
<accession>A0A4Y2TXW4</accession>
<evidence type="ECO:0000256" key="1">
    <source>
        <dbReference type="SAM" id="MobiDB-lite"/>
    </source>
</evidence>
<gene>
    <name evidence="2" type="ORF">AVEN_180064_1</name>
    <name evidence="3" type="ORF">AVEN_184329_1</name>
</gene>
<keyword evidence="4" id="KW-1185">Reference proteome</keyword>
<protein>
    <submittedName>
        <fullName evidence="3">Uncharacterized protein</fullName>
    </submittedName>
</protein>
<sequence length="410" mass="47105">MLILRDTGTTVDIVSRNRIRPEMLTDYVLQTRAQKREAEQNKETGQLRNTFSKEINTKEVGKFRSSKVLASYVLTPRNSDMTAKTNETVNQSKTINKRKKFQSSKFPEVQSPALSTCASVNDTKIKSVTKISKRPNKYSFFCKCDWRSHFLHSEVISEEKGNETLDTILQVKCQESGNKAFSIKTISDMNQEIIKDAEFGSEPEKERQTSFRENKLTEEDELISDCEIPVSANRLNDSAQKKSNIDSTETEISYKSHLSSVNTENDEYLIEMRIEKEDMAELMQLKKEDLLFDVKTVPYALVSDAEDTRRKSLNSQTAENLANENIVRKYEAMDTSETISNENGATRDEPNVEIENFNLSHELHGPASLPNYGESSHSTPTKCKSMKKAKYIVKRQHKSHRHRKKKEKRY</sequence>
<organism evidence="3 4">
    <name type="scientific">Araneus ventricosus</name>
    <name type="common">Orbweaver spider</name>
    <name type="synonym">Epeira ventricosa</name>
    <dbReference type="NCBI Taxonomy" id="182803"/>
    <lineage>
        <taxon>Eukaryota</taxon>
        <taxon>Metazoa</taxon>
        <taxon>Ecdysozoa</taxon>
        <taxon>Arthropoda</taxon>
        <taxon>Chelicerata</taxon>
        <taxon>Arachnida</taxon>
        <taxon>Araneae</taxon>
        <taxon>Araneomorphae</taxon>
        <taxon>Entelegynae</taxon>
        <taxon>Araneoidea</taxon>
        <taxon>Araneidae</taxon>
        <taxon>Araneus</taxon>
    </lineage>
</organism>
<proteinExistence type="predicted"/>
<feature type="compositionally biased region" description="Polar residues" evidence="1">
    <location>
        <begin position="373"/>
        <end position="382"/>
    </location>
</feature>
<reference evidence="3 4" key="1">
    <citation type="journal article" date="2019" name="Sci. Rep.">
        <title>Orb-weaving spider Araneus ventricosus genome elucidates the spidroin gene catalogue.</title>
        <authorList>
            <person name="Kono N."/>
            <person name="Nakamura H."/>
            <person name="Ohtoshi R."/>
            <person name="Moran D.A.P."/>
            <person name="Shinohara A."/>
            <person name="Yoshida Y."/>
            <person name="Fujiwara M."/>
            <person name="Mori M."/>
            <person name="Tomita M."/>
            <person name="Arakawa K."/>
        </authorList>
    </citation>
    <scope>NUCLEOTIDE SEQUENCE [LARGE SCALE GENOMIC DNA]</scope>
</reference>
<feature type="region of interest" description="Disordered" evidence="1">
    <location>
        <begin position="362"/>
        <end position="410"/>
    </location>
</feature>
<dbReference type="Proteomes" id="UP000499080">
    <property type="component" value="Unassembled WGS sequence"/>
</dbReference>
<name>A0A4Y2TXW4_ARAVE</name>
<evidence type="ECO:0000313" key="2">
    <source>
        <dbReference type="EMBL" id="GBO04159.1"/>
    </source>
</evidence>
<evidence type="ECO:0000313" key="4">
    <source>
        <dbReference type="Proteomes" id="UP000499080"/>
    </source>
</evidence>
<evidence type="ECO:0000313" key="3">
    <source>
        <dbReference type="EMBL" id="GBO04166.1"/>
    </source>
</evidence>
<dbReference type="AlphaFoldDB" id="A0A4Y2TXW4"/>
<dbReference type="EMBL" id="BGPR01031226">
    <property type="protein sequence ID" value="GBO04166.1"/>
    <property type="molecule type" value="Genomic_DNA"/>
</dbReference>